<feature type="signal peptide" evidence="1">
    <location>
        <begin position="1"/>
        <end position="22"/>
    </location>
</feature>
<proteinExistence type="predicted"/>
<feature type="chain" id="PRO_5020236725" evidence="1">
    <location>
        <begin position="23"/>
        <end position="92"/>
    </location>
</feature>
<reference evidence="2 3" key="2">
    <citation type="journal article" date="2019" name="G3 (Bethesda)">
        <title>Hybrid Assembly of the Genome of the Entomopathogenic Nematode Steinernema carpocapsae Identifies the X-Chromosome.</title>
        <authorList>
            <person name="Serra L."/>
            <person name="Macchietto M."/>
            <person name="Macias-Munoz A."/>
            <person name="McGill C.J."/>
            <person name="Rodriguez I.M."/>
            <person name="Rodriguez B."/>
            <person name="Murad R."/>
            <person name="Mortazavi A."/>
        </authorList>
    </citation>
    <scope>NUCLEOTIDE SEQUENCE [LARGE SCALE GENOMIC DNA]</scope>
    <source>
        <strain evidence="2 3">ALL</strain>
    </source>
</reference>
<accession>A0A4U5MPS7</accession>
<dbReference type="EMBL" id="AZBU02000006">
    <property type="protein sequence ID" value="TKR71618.1"/>
    <property type="molecule type" value="Genomic_DNA"/>
</dbReference>
<sequence>MSKRVQILFVLFTVLLLEQAIAGLFSRGYAQRLHSSEQRLITSLTNATSKARGLKTNYVRPLVRRPVLGLSPYLMVEDKNGKIRLVERKKTK</sequence>
<dbReference type="Proteomes" id="UP000298663">
    <property type="component" value="Unassembled WGS sequence"/>
</dbReference>
<protein>
    <submittedName>
        <fullName evidence="2">Uncharacterized protein</fullName>
    </submittedName>
</protein>
<keyword evidence="1" id="KW-0732">Signal</keyword>
<name>A0A4U5MPS7_STECR</name>
<organism evidence="2 3">
    <name type="scientific">Steinernema carpocapsae</name>
    <name type="common">Entomopathogenic nematode</name>
    <dbReference type="NCBI Taxonomy" id="34508"/>
    <lineage>
        <taxon>Eukaryota</taxon>
        <taxon>Metazoa</taxon>
        <taxon>Ecdysozoa</taxon>
        <taxon>Nematoda</taxon>
        <taxon>Chromadorea</taxon>
        <taxon>Rhabditida</taxon>
        <taxon>Tylenchina</taxon>
        <taxon>Panagrolaimomorpha</taxon>
        <taxon>Strongyloidoidea</taxon>
        <taxon>Steinernematidae</taxon>
        <taxon>Steinernema</taxon>
    </lineage>
</organism>
<reference evidence="2 3" key="1">
    <citation type="journal article" date="2015" name="Genome Biol.">
        <title>Comparative genomics of Steinernema reveals deeply conserved gene regulatory networks.</title>
        <authorList>
            <person name="Dillman A.R."/>
            <person name="Macchietto M."/>
            <person name="Porter C.F."/>
            <person name="Rogers A."/>
            <person name="Williams B."/>
            <person name="Antoshechkin I."/>
            <person name="Lee M.M."/>
            <person name="Goodwin Z."/>
            <person name="Lu X."/>
            <person name="Lewis E.E."/>
            <person name="Goodrich-Blair H."/>
            <person name="Stock S.P."/>
            <person name="Adams B.J."/>
            <person name="Sternberg P.W."/>
            <person name="Mortazavi A."/>
        </authorList>
    </citation>
    <scope>NUCLEOTIDE SEQUENCE [LARGE SCALE GENOMIC DNA]</scope>
    <source>
        <strain evidence="2 3">ALL</strain>
    </source>
</reference>
<evidence type="ECO:0000256" key="1">
    <source>
        <dbReference type="SAM" id="SignalP"/>
    </source>
</evidence>
<dbReference type="AlphaFoldDB" id="A0A4U5MPS7"/>
<evidence type="ECO:0000313" key="2">
    <source>
        <dbReference type="EMBL" id="TKR71618.1"/>
    </source>
</evidence>
<dbReference type="OrthoDB" id="10542181at2759"/>
<keyword evidence="3" id="KW-1185">Reference proteome</keyword>
<gene>
    <name evidence="2" type="ORF">L596_019187</name>
</gene>
<comment type="caution">
    <text evidence="2">The sequence shown here is derived from an EMBL/GenBank/DDBJ whole genome shotgun (WGS) entry which is preliminary data.</text>
</comment>
<evidence type="ECO:0000313" key="3">
    <source>
        <dbReference type="Proteomes" id="UP000298663"/>
    </source>
</evidence>